<evidence type="ECO:0000256" key="1">
    <source>
        <dbReference type="SAM" id="MobiDB-lite"/>
    </source>
</evidence>
<protein>
    <submittedName>
        <fullName evidence="2">Uncharacterized protein</fullName>
    </submittedName>
</protein>
<feature type="compositionally biased region" description="Basic and acidic residues" evidence="1">
    <location>
        <begin position="414"/>
        <end position="426"/>
    </location>
</feature>
<reference evidence="2" key="1">
    <citation type="submission" date="2021-01" db="EMBL/GenBank/DDBJ databases">
        <authorList>
            <person name="Li R."/>
            <person name="Bekaert M."/>
        </authorList>
    </citation>
    <scope>NUCLEOTIDE SEQUENCE</scope>
    <source>
        <strain evidence="2">Farmed</strain>
    </source>
</reference>
<feature type="region of interest" description="Disordered" evidence="1">
    <location>
        <begin position="207"/>
        <end position="226"/>
    </location>
</feature>
<feature type="compositionally biased region" description="Polar residues" evidence="1">
    <location>
        <begin position="428"/>
        <end position="442"/>
    </location>
</feature>
<gene>
    <name evidence="2" type="ORF">SPHA_50501</name>
</gene>
<comment type="caution">
    <text evidence="2">The sequence shown here is derived from an EMBL/GenBank/DDBJ whole genome shotgun (WGS) entry which is preliminary data.</text>
</comment>
<evidence type="ECO:0000313" key="2">
    <source>
        <dbReference type="EMBL" id="CAE1294654.1"/>
    </source>
</evidence>
<feature type="compositionally biased region" description="Basic residues" evidence="1">
    <location>
        <begin position="89"/>
        <end position="98"/>
    </location>
</feature>
<name>A0A812DER1_ACAPH</name>
<feature type="compositionally biased region" description="Basic and acidic residues" evidence="1">
    <location>
        <begin position="54"/>
        <end position="64"/>
    </location>
</feature>
<feature type="compositionally biased region" description="Low complexity" evidence="1">
    <location>
        <begin position="378"/>
        <end position="395"/>
    </location>
</feature>
<organism evidence="2 3">
    <name type="scientific">Acanthosepion pharaonis</name>
    <name type="common">Pharaoh cuttlefish</name>
    <name type="synonym">Sepia pharaonis</name>
    <dbReference type="NCBI Taxonomy" id="158019"/>
    <lineage>
        <taxon>Eukaryota</taxon>
        <taxon>Metazoa</taxon>
        <taxon>Spiralia</taxon>
        <taxon>Lophotrochozoa</taxon>
        <taxon>Mollusca</taxon>
        <taxon>Cephalopoda</taxon>
        <taxon>Coleoidea</taxon>
        <taxon>Decapodiformes</taxon>
        <taxon>Sepiida</taxon>
        <taxon>Sepiina</taxon>
        <taxon>Sepiidae</taxon>
        <taxon>Acanthosepion</taxon>
    </lineage>
</organism>
<keyword evidence="3" id="KW-1185">Reference proteome</keyword>
<feature type="compositionally biased region" description="Polar residues" evidence="1">
    <location>
        <begin position="578"/>
        <end position="595"/>
    </location>
</feature>
<feature type="compositionally biased region" description="Low complexity" evidence="1">
    <location>
        <begin position="621"/>
        <end position="630"/>
    </location>
</feature>
<feature type="compositionally biased region" description="Polar residues" evidence="1">
    <location>
        <begin position="475"/>
        <end position="497"/>
    </location>
</feature>
<feature type="compositionally biased region" description="Polar residues" evidence="1">
    <location>
        <begin position="505"/>
        <end position="527"/>
    </location>
</feature>
<accession>A0A812DER1</accession>
<feature type="region of interest" description="Disordered" evidence="1">
    <location>
        <begin position="574"/>
        <end position="598"/>
    </location>
</feature>
<proteinExistence type="predicted"/>
<feature type="region of interest" description="Disordered" evidence="1">
    <location>
        <begin position="334"/>
        <end position="538"/>
    </location>
</feature>
<sequence length="676" mass="73741">MSKLFVQIITSSSFHQIIFQSSYLCLSIGTYSLKLCSCFSFFLLAGRIGSGRFDRGERDDRQRGEAPGSKENAEQKRTKVGEKSEKGKKLLGRGRGRGRGISVTPRNRVLPPNLANDSRKVECTRDLLVVKIDNSPGAGDDVEVEYSDTDAIAGKAVGNSSASIAVPTCQTLSHASATSSYSKSCPTHSSTAPAEKMWGTIQENSWDQSQAAKQNGERHHEDEDEEDVMLEDEYIEDGELYEGMYEDADNDPHYSLMHGMGEGDEWEECAEDEEYYVDGNDLVYNDVEKTHEPLRVECQLNPEAPAFVPTSPELIKTPPSNADNLKWVSEIAPNISKSSGDNNNNNEEIPKDPIDNCCSSSSKLSSTIVDGKDTVQDANAASAAPSSSSTSSFESNPGQGGSEVKSPVSLALKADPEDKGSKEAKDINPNSNESMKMTSFSVSDEDDEFKDTKEIFDEDHLKEENDNDNMEKCSITENTNNNSKDNLSTNSMSQKNSMVLEENVQVKNNNDEQNLVKESSNISNTEKISAEESKSYSSNTLRTVTVKETIQTVKDAGAWKLSVKDDVESVLLSKKQGSDISESNSLDRSVSSEGSGKSLANELLEAEFGKSQTSLKMAAYTTKTSSSSSTNQPITYQDSAPDARDAQTTNTDFQGSGMDGAKTEQPEVSDLFEQTL</sequence>
<dbReference type="EMBL" id="CAHIKZ030002981">
    <property type="protein sequence ID" value="CAE1294654.1"/>
    <property type="molecule type" value="Genomic_DNA"/>
</dbReference>
<feature type="compositionally biased region" description="Polar residues" evidence="1">
    <location>
        <begin position="335"/>
        <end position="347"/>
    </location>
</feature>
<feature type="region of interest" description="Disordered" evidence="1">
    <location>
        <begin position="618"/>
        <end position="676"/>
    </location>
</feature>
<feature type="compositionally biased region" description="Basic and acidic residues" evidence="1">
    <location>
        <begin position="450"/>
        <end position="464"/>
    </location>
</feature>
<dbReference type="Proteomes" id="UP000597762">
    <property type="component" value="Unassembled WGS sequence"/>
</dbReference>
<feature type="compositionally biased region" description="Basic and acidic residues" evidence="1">
    <location>
        <begin position="71"/>
        <end position="88"/>
    </location>
</feature>
<feature type="region of interest" description="Disordered" evidence="1">
    <location>
        <begin position="54"/>
        <end position="114"/>
    </location>
</feature>
<dbReference type="AlphaFoldDB" id="A0A812DER1"/>
<evidence type="ECO:0000313" key="3">
    <source>
        <dbReference type="Proteomes" id="UP000597762"/>
    </source>
</evidence>